<gene>
    <name evidence="2" type="ORF">CLV31_102371</name>
</gene>
<dbReference type="AlphaFoldDB" id="A0A326RYM6"/>
<name>A0A326RYM6_9BACT</name>
<proteinExistence type="predicted"/>
<dbReference type="OrthoDB" id="1442058at2"/>
<reference evidence="2 3" key="1">
    <citation type="submission" date="2018-06" db="EMBL/GenBank/DDBJ databases">
        <title>Genomic Encyclopedia of Archaeal and Bacterial Type Strains, Phase II (KMG-II): from individual species to whole genera.</title>
        <authorList>
            <person name="Goeker M."/>
        </authorList>
    </citation>
    <scope>NUCLEOTIDE SEQUENCE [LARGE SCALE GENOMIC DNA]</scope>
    <source>
        <strain evidence="2 3">T4</strain>
    </source>
</reference>
<dbReference type="EMBL" id="QKTX01000002">
    <property type="protein sequence ID" value="PZV86471.1"/>
    <property type="molecule type" value="Genomic_DNA"/>
</dbReference>
<comment type="caution">
    <text evidence="2">The sequence shown here is derived from an EMBL/GenBank/DDBJ whole genome shotgun (WGS) entry which is preliminary data.</text>
</comment>
<sequence length="264" mass="28184">MKPTIKLSFLPKIAVVISILIFGSCTESSDPNESGNFSNTTAVFLLIDEESIDNGNEPNNFSSTDVNDQLAELGQRQPLRFFEQNVGREITLYTGQVGDEGWFALKTIPSSWRSAGPSGNGLRNYLTPGPGLGARIPDDDREVLLDKIPNVTPLRATGLAMLVGQTIFAVVYDSDISINYSPLTGNLQGANLGIVGFDVLGVSSRTDGSSSSLPAVRVRIRNAGMLRDGELALFSNAPTPQSSSEPFDINPPSSPPSIQLGEPN</sequence>
<accession>A0A326RYM6</accession>
<evidence type="ECO:0000313" key="2">
    <source>
        <dbReference type="EMBL" id="PZV86471.1"/>
    </source>
</evidence>
<dbReference type="RefSeq" id="WP_111391600.1">
    <property type="nucleotide sequence ID" value="NZ_QKTX01000002.1"/>
</dbReference>
<protein>
    <submittedName>
        <fullName evidence="2">Uncharacterized protein</fullName>
    </submittedName>
</protein>
<evidence type="ECO:0000313" key="3">
    <source>
        <dbReference type="Proteomes" id="UP000248917"/>
    </source>
</evidence>
<organism evidence="2 3">
    <name type="scientific">Algoriphagus aquaeductus</name>
    <dbReference type="NCBI Taxonomy" id="475299"/>
    <lineage>
        <taxon>Bacteria</taxon>
        <taxon>Pseudomonadati</taxon>
        <taxon>Bacteroidota</taxon>
        <taxon>Cytophagia</taxon>
        <taxon>Cytophagales</taxon>
        <taxon>Cyclobacteriaceae</taxon>
        <taxon>Algoriphagus</taxon>
    </lineage>
</organism>
<evidence type="ECO:0000256" key="1">
    <source>
        <dbReference type="SAM" id="MobiDB-lite"/>
    </source>
</evidence>
<feature type="compositionally biased region" description="Polar residues" evidence="1">
    <location>
        <begin position="236"/>
        <end position="245"/>
    </location>
</feature>
<feature type="region of interest" description="Disordered" evidence="1">
    <location>
        <begin position="235"/>
        <end position="264"/>
    </location>
</feature>
<keyword evidence="3" id="KW-1185">Reference proteome</keyword>
<dbReference type="PROSITE" id="PS51257">
    <property type="entry name" value="PROKAR_LIPOPROTEIN"/>
    <property type="match status" value="1"/>
</dbReference>
<dbReference type="Proteomes" id="UP000248917">
    <property type="component" value="Unassembled WGS sequence"/>
</dbReference>